<evidence type="ECO:0000313" key="10">
    <source>
        <dbReference type="EMBL" id="PRY98134.1"/>
    </source>
</evidence>
<dbReference type="UniPathway" id="UPA00078"/>
<name>A0A2T0XGQ5_9BURK</name>
<dbReference type="InterPro" id="IPR013216">
    <property type="entry name" value="Methyltransf_11"/>
</dbReference>
<evidence type="ECO:0000256" key="3">
    <source>
        <dbReference type="ARBA" id="ARBA00012327"/>
    </source>
</evidence>
<dbReference type="EMBL" id="PVTV01000013">
    <property type="protein sequence ID" value="PRY98134.1"/>
    <property type="molecule type" value="Genomic_DNA"/>
</dbReference>
<evidence type="ECO:0000256" key="8">
    <source>
        <dbReference type="HAMAP-Rule" id="MF_00835"/>
    </source>
</evidence>
<comment type="similarity">
    <text evidence="8">Belongs to the methyltransferase superfamily.</text>
</comment>
<evidence type="ECO:0000256" key="7">
    <source>
        <dbReference type="ARBA" id="ARBA00022756"/>
    </source>
</evidence>
<dbReference type="EC" id="2.1.1.197" evidence="3 8"/>
<dbReference type="Pfam" id="PF08241">
    <property type="entry name" value="Methyltransf_11"/>
    <property type="match status" value="1"/>
</dbReference>
<sequence>MTDSSTHPLLPLSTTAVKAQFARRGDLSDAQFLYAEIANRMLDRLTLIRMQPENILDAGCGPGSGITLLKNRYPTARITGQDFNAQALAIAQKMHDQGWSGLFKKLTTGKSNSMRWVTSDLADTGLVPEALDLIWSNLAVHWHPAPHDVLREWARIVKLNGLVFFSCFGPDTLKEVRQALVTAKLVTQTPSFVDMHDFGDLLVENGFGDPVMDQERLTLTYNSAEKLLQDVRALGGNPSSGRRAGLVGRQWRQRLIEALEYQRHTDGTIHLTIEVAYGHAWRLGHSRQKDGETRVSISSIGRKSK</sequence>
<reference evidence="10 11" key="1">
    <citation type="submission" date="2018-03" db="EMBL/GenBank/DDBJ databases">
        <title>Genomic Encyclopedia of Type Strains, Phase III (KMG-III): the genomes of soil and plant-associated and newly described type strains.</title>
        <authorList>
            <person name="Whitman W."/>
        </authorList>
    </citation>
    <scope>NUCLEOTIDE SEQUENCE [LARGE SCALE GENOMIC DNA]</scope>
    <source>
        <strain evidence="10 11">MWH-P2sevCIIIb</strain>
    </source>
</reference>
<dbReference type="InterPro" id="IPR029063">
    <property type="entry name" value="SAM-dependent_MTases_sf"/>
</dbReference>
<dbReference type="Proteomes" id="UP000238308">
    <property type="component" value="Unassembled WGS sequence"/>
</dbReference>
<dbReference type="GO" id="GO:0102130">
    <property type="term" value="F:malonyl-CoA methyltransferase activity"/>
    <property type="evidence" value="ECO:0007669"/>
    <property type="project" value="UniProtKB-EC"/>
</dbReference>
<dbReference type="CDD" id="cd02440">
    <property type="entry name" value="AdoMet_MTases"/>
    <property type="match status" value="1"/>
</dbReference>
<dbReference type="AlphaFoldDB" id="A0A2T0XGQ5"/>
<dbReference type="GO" id="GO:0010340">
    <property type="term" value="F:carboxyl-O-methyltransferase activity"/>
    <property type="evidence" value="ECO:0007669"/>
    <property type="project" value="UniProtKB-UniRule"/>
</dbReference>
<comment type="catalytic activity">
    <reaction evidence="1 8">
        <text>malonyl-[ACP] + S-adenosyl-L-methionine = malonyl-[ACP] methyl ester + S-adenosyl-L-homocysteine</text>
        <dbReference type="Rhea" id="RHEA:17105"/>
        <dbReference type="Rhea" id="RHEA-COMP:9623"/>
        <dbReference type="Rhea" id="RHEA-COMP:9954"/>
        <dbReference type="ChEBI" id="CHEBI:57856"/>
        <dbReference type="ChEBI" id="CHEBI:59789"/>
        <dbReference type="ChEBI" id="CHEBI:78449"/>
        <dbReference type="ChEBI" id="CHEBI:78845"/>
        <dbReference type="EC" id="2.1.1.197"/>
    </reaction>
</comment>
<keyword evidence="6 8" id="KW-0949">S-adenosyl-L-methionine</keyword>
<dbReference type="RefSeq" id="WP_106227687.1">
    <property type="nucleotide sequence ID" value="NZ_PVTV01000013.1"/>
</dbReference>
<evidence type="ECO:0000256" key="6">
    <source>
        <dbReference type="ARBA" id="ARBA00022691"/>
    </source>
</evidence>
<accession>A0A2T0XGQ5</accession>
<evidence type="ECO:0000313" key="11">
    <source>
        <dbReference type="Proteomes" id="UP000238308"/>
    </source>
</evidence>
<evidence type="ECO:0000256" key="1">
    <source>
        <dbReference type="ARBA" id="ARBA00000852"/>
    </source>
</evidence>
<dbReference type="PANTHER" id="PTHR13090">
    <property type="entry name" value="ARGININE-HYDROXYLASE NDUFAF5, MITOCHONDRIAL"/>
    <property type="match status" value="1"/>
</dbReference>
<dbReference type="PANTHER" id="PTHR13090:SF1">
    <property type="entry name" value="ARGININE-HYDROXYLASE NDUFAF5, MITOCHONDRIAL"/>
    <property type="match status" value="1"/>
</dbReference>
<dbReference type="GO" id="GO:0032259">
    <property type="term" value="P:methylation"/>
    <property type="evidence" value="ECO:0007669"/>
    <property type="project" value="UniProtKB-KW"/>
</dbReference>
<dbReference type="InterPro" id="IPR050602">
    <property type="entry name" value="Malonyl-ACP_OMT"/>
</dbReference>
<dbReference type="OrthoDB" id="9760689at2"/>
<dbReference type="InterPro" id="IPR011814">
    <property type="entry name" value="BioC"/>
</dbReference>
<keyword evidence="11" id="KW-1185">Reference proteome</keyword>
<evidence type="ECO:0000259" key="9">
    <source>
        <dbReference type="Pfam" id="PF08241"/>
    </source>
</evidence>
<evidence type="ECO:0000256" key="2">
    <source>
        <dbReference type="ARBA" id="ARBA00004746"/>
    </source>
</evidence>
<feature type="domain" description="Methyltransferase type 11" evidence="9">
    <location>
        <begin position="56"/>
        <end position="165"/>
    </location>
</feature>
<gene>
    <name evidence="8" type="primary">bioC</name>
    <name evidence="10" type="ORF">BCM14_1851</name>
</gene>
<dbReference type="SUPFAM" id="SSF53335">
    <property type="entry name" value="S-adenosyl-L-methionine-dependent methyltransferases"/>
    <property type="match status" value="1"/>
</dbReference>
<keyword evidence="4 8" id="KW-0489">Methyltransferase</keyword>
<comment type="caution">
    <text evidence="10">The sequence shown here is derived from an EMBL/GenBank/DDBJ whole genome shotgun (WGS) entry which is preliminary data.</text>
</comment>
<evidence type="ECO:0000256" key="4">
    <source>
        <dbReference type="ARBA" id="ARBA00022603"/>
    </source>
</evidence>
<dbReference type="HAMAP" id="MF_00835">
    <property type="entry name" value="BioC"/>
    <property type="match status" value="1"/>
</dbReference>
<comment type="pathway">
    <text evidence="2 8">Cofactor biosynthesis; biotin biosynthesis.</text>
</comment>
<dbReference type="GO" id="GO:0009102">
    <property type="term" value="P:biotin biosynthetic process"/>
    <property type="evidence" value="ECO:0007669"/>
    <property type="project" value="UniProtKB-UniRule"/>
</dbReference>
<organism evidence="10 11">
    <name type="scientific">Jezberella montanilacus</name>
    <dbReference type="NCBI Taxonomy" id="323426"/>
    <lineage>
        <taxon>Bacteria</taxon>
        <taxon>Pseudomonadati</taxon>
        <taxon>Pseudomonadota</taxon>
        <taxon>Betaproteobacteria</taxon>
        <taxon>Burkholderiales</taxon>
        <taxon>Alcaligenaceae</taxon>
        <taxon>Jezberella</taxon>
    </lineage>
</organism>
<keyword evidence="7 8" id="KW-0093">Biotin biosynthesis</keyword>
<dbReference type="GO" id="GO:0008757">
    <property type="term" value="F:S-adenosylmethionine-dependent methyltransferase activity"/>
    <property type="evidence" value="ECO:0007669"/>
    <property type="project" value="InterPro"/>
</dbReference>
<protein>
    <recommendedName>
        <fullName evidence="3 8">Malonyl-[acyl-carrier protein] O-methyltransferase</fullName>
        <shortName evidence="8">Malonyl-ACP O-methyltransferase</shortName>
        <ecNumber evidence="3 8">2.1.1.197</ecNumber>
    </recommendedName>
    <alternativeName>
        <fullName evidence="8">Biotin synthesis protein BioC</fullName>
    </alternativeName>
</protein>
<dbReference type="Gene3D" id="3.40.50.150">
    <property type="entry name" value="Vaccinia Virus protein VP39"/>
    <property type="match status" value="1"/>
</dbReference>
<evidence type="ECO:0000256" key="5">
    <source>
        <dbReference type="ARBA" id="ARBA00022679"/>
    </source>
</evidence>
<proteinExistence type="inferred from homology"/>
<keyword evidence="5 8" id="KW-0808">Transferase</keyword>
<comment type="function">
    <text evidence="8">Converts the free carboxyl group of a malonyl-thioester to its methyl ester by transfer of a methyl group from S-adenosyl-L-methionine (SAM). It allows to synthesize pimeloyl-ACP via the fatty acid synthetic pathway.</text>
</comment>